<evidence type="ECO:0008006" key="3">
    <source>
        <dbReference type="Google" id="ProtNLM"/>
    </source>
</evidence>
<dbReference type="EMBL" id="CP001292">
    <property type="protein sequence ID" value="ACK73804.1"/>
    <property type="molecule type" value="Genomic_DNA"/>
</dbReference>
<reference evidence="2" key="1">
    <citation type="journal article" date="2011" name="MBio">
        <title>Novel metabolic attributes of the genus Cyanothece, comprising a group of unicellular nitrogen-fixing Cyanobacteria.</title>
        <authorList>
            <person name="Bandyopadhyay A."/>
            <person name="Elvitigala T."/>
            <person name="Welsh E."/>
            <person name="Stockel J."/>
            <person name="Liberton M."/>
            <person name="Min H."/>
            <person name="Sherman L.A."/>
            <person name="Pakrasi H.B."/>
        </authorList>
    </citation>
    <scope>NUCLEOTIDE SEQUENCE [LARGE SCALE GENOMIC DNA]</scope>
    <source>
        <strain evidence="2">PCC 7424</strain>
        <plasmid evidence="2">pP742401</plasmid>
    </source>
</reference>
<proteinExistence type="predicted"/>
<dbReference type="eggNOG" id="COG3258">
    <property type="taxonomic scope" value="Bacteria"/>
</dbReference>
<geneLocation type="plasmid" evidence="1 2">
    <name>pP742401</name>
</geneLocation>
<dbReference type="HOGENOM" id="CLU_029768_0_0_3"/>
<keyword evidence="1" id="KW-0614">Plasmid</keyword>
<dbReference type="AlphaFoldDB" id="B7KLY2"/>
<dbReference type="OrthoDB" id="280897at2"/>
<organism evidence="1 2">
    <name type="scientific">Gloeothece citriformis (strain PCC 7424)</name>
    <name type="common">Cyanothece sp. (strain PCC 7424)</name>
    <dbReference type="NCBI Taxonomy" id="65393"/>
    <lineage>
        <taxon>Bacteria</taxon>
        <taxon>Bacillati</taxon>
        <taxon>Cyanobacteriota</taxon>
        <taxon>Cyanophyceae</taxon>
        <taxon>Oscillatoriophycideae</taxon>
        <taxon>Chroococcales</taxon>
        <taxon>Aphanothecaceae</taxon>
        <taxon>Gloeothece</taxon>
        <taxon>Gloeothece citriformis</taxon>
    </lineage>
</organism>
<protein>
    <recommendedName>
        <fullName evidence="3">Cytochrome c family protein</fullName>
    </recommendedName>
</protein>
<dbReference type="KEGG" id="cyc:PCC7424_5739"/>
<accession>B7KLY2</accession>
<sequence>MRFTQGFYPIFGLFLIFVLVCSLFVLPTQKAQALIDDRVKTQNPSIENPTKDAQAPNNCQQLKPTLSCTIPANPNRAISPKNTENYIGDFAWQTFVALNWPADCKGLPKPNYDDRESPRVWEFYNYPENIFLNEGKDPRNEGEVPSIVPPQCKVAISDEQLTPIHLTEGEGDPINILMAASRKPLIDQSGNYVLNEIRINPIEVKQIVDKGWYSADNLKNFFEQQAPSLEKAPLFELVCSEKIDQTENKYPCSEKKEEGAIEIKAAWKILKEPTEEIKSQYYTTTRTFSVNSLNKEADLQGYPSKKVTVTVPVALIGFHIVQKTSDRGWIWSTFEHKDNAPDDDDDKLPKSGHYNLYNPNNKCLKKNYSYTENPYLWDDQFPYAVTGYKLQEKNNLTGQESQAEIDCIGTLLSHGLIKPTPSQITRLVPITEAAKNLNKKWYDKMSASSIWRHYQLIGIQWLQGYETPYDKNLRTPQPMQAANLSQLVNVSLEPFIQTNQENGKSCITCHTFAKLPKTPNLNAIPIESDFSFLLNNAKSTNVTSVSSDSDLFKMKLENSQPY</sequence>
<dbReference type="Proteomes" id="UP000002384">
    <property type="component" value="Plasmid pP742401"/>
</dbReference>
<name>B7KLY2_GLOC7</name>
<gene>
    <name evidence="1" type="ordered locus">PCC7424_5739</name>
</gene>
<keyword evidence="2" id="KW-1185">Reference proteome</keyword>
<dbReference type="RefSeq" id="WP_012599705.1">
    <property type="nucleotide sequence ID" value="NC_011738.1"/>
</dbReference>
<evidence type="ECO:0000313" key="1">
    <source>
        <dbReference type="EMBL" id="ACK73804.1"/>
    </source>
</evidence>
<evidence type="ECO:0000313" key="2">
    <source>
        <dbReference type="Proteomes" id="UP000002384"/>
    </source>
</evidence>